<keyword evidence="8" id="KW-0460">Magnesium</keyword>
<evidence type="ECO:0000256" key="1">
    <source>
        <dbReference type="ARBA" id="ARBA00001946"/>
    </source>
</evidence>
<evidence type="ECO:0000256" key="6">
    <source>
        <dbReference type="ARBA" id="ARBA00022723"/>
    </source>
</evidence>
<dbReference type="EC" id="2.7.1.180" evidence="2"/>
<evidence type="ECO:0000256" key="5">
    <source>
        <dbReference type="ARBA" id="ARBA00022679"/>
    </source>
</evidence>
<keyword evidence="12" id="KW-1185">Reference proteome</keyword>
<gene>
    <name evidence="11" type="ORF">JJE72_17895</name>
</gene>
<comment type="caution">
    <text evidence="11">The sequence shown here is derived from an EMBL/GenBank/DDBJ whole genome shotgun (WGS) entry which is preliminary data.</text>
</comment>
<name>A0ABS1K6U6_9MICC</name>
<organism evidence="11 12">
    <name type="scientific">Sinomonas cellulolyticus</name>
    <dbReference type="NCBI Taxonomy" id="2801916"/>
    <lineage>
        <taxon>Bacteria</taxon>
        <taxon>Bacillati</taxon>
        <taxon>Actinomycetota</taxon>
        <taxon>Actinomycetes</taxon>
        <taxon>Micrococcales</taxon>
        <taxon>Micrococcaceae</taxon>
        <taxon>Sinomonas</taxon>
    </lineage>
</organism>
<evidence type="ECO:0000256" key="2">
    <source>
        <dbReference type="ARBA" id="ARBA00011955"/>
    </source>
</evidence>
<accession>A0ABS1K6U6</accession>
<keyword evidence="5 11" id="KW-0808">Transferase</keyword>
<keyword evidence="4" id="KW-0285">Flavoprotein</keyword>
<dbReference type="GO" id="GO:0016740">
    <property type="term" value="F:transferase activity"/>
    <property type="evidence" value="ECO:0007669"/>
    <property type="project" value="UniProtKB-KW"/>
</dbReference>
<reference evidence="11 12" key="1">
    <citation type="submission" date="2021-01" db="EMBL/GenBank/DDBJ databases">
        <title>Genome public.</title>
        <authorList>
            <person name="Liu C."/>
            <person name="Sun Q."/>
        </authorList>
    </citation>
    <scope>NUCLEOTIDE SEQUENCE [LARGE SCALE GENOMIC DNA]</scope>
    <source>
        <strain evidence="11 12">JC656</strain>
    </source>
</reference>
<dbReference type="InterPro" id="IPR003374">
    <property type="entry name" value="ApbE-like_sf"/>
</dbReference>
<dbReference type="PANTHER" id="PTHR30040:SF2">
    <property type="entry name" value="FAD:PROTEIN FMN TRANSFERASE"/>
    <property type="match status" value="1"/>
</dbReference>
<evidence type="ECO:0000256" key="8">
    <source>
        <dbReference type="ARBA" id="ARBA00022842"/>
    </source>
</evidence>
<dbReference type="Gene3D" id="3.10.520.10">
    <property type="entry name" value="ApbE-like domains"/>
    <property type="match status" value="2"/>
</dbReference>
<sequence length="278" mass="28662">MGTVVSLTVPRGRADADAADGDAAGAAEDARFEAAVAVVEEQFRALDAQFSLFRPASEASRIARGELALMDSSALMRDLYADAVRWRRRTDGAFTPERPDGALDLSGLVKGYAIAEAGRSLAALGLADWCLNAGGDVLVSGSPSPSAAPSPARRTGAEGVAAPWLAGIVDAADRRTLLSAYPLGERRLALATSGSAERGDHIWTAGVRGPRRTGRPEFVQVSVAATDIVTADVLATAIVAGGRPTLDAVTSRWDVDVLTVAHDGALLATPGFRATSAA</sequence>
<evidence type="ECO:0000256" key="3">
    <source>
        <dbReference type="ARBA" id="ARBA00016337"/>
    </source>
</evidence>
<keyword evidence="6" id="KW-0479">Metal-binding</keyword>
<dbReference type="InterPro" id="IPR024932">
    <property type="entry name" value="ApbE"/>
</dbReference>
<dbReference type="Pfam" id="PF02424">
    <property type="entry name" value="ApbE"/>
    <property type="match status" value="2"/>
</dbReference>
<evidence type="ECO:0000313" key="11">
    <source>
        <dbReference type="EMBL" id="MBL0707371.1"/>
    </source>
</evidence>
<evidence type="ECO:0000313" key="12">
    <source>
        <dbReference type="Proteomes" id="UP000639051"/>
    </source>
</evidence>
<evidence type="ECO:0000256" key="10">
    <source>
        <dbReference type="ARBA" id="ARBA00048540"/>
    </source>
</evidence>
<protein>
    <recommendedName>
        <fullName evidence="3">FAD:protein FMN transferase</fullName>
        <ecNumber evidence="2">2.7.1.180</ecNumber>
    </recommendedName>
    <alternativeName>
        <fullName evidence="9">Flavin transferase</fullName>
    </alternativeName>
</protein>
<evidence type="ECO:0000256" key="7">
    <source>
        <dbReference type="ARBA" id="ARBA00022827"/>
    </source>
</evidence>
<evidence type="ECO:0000256" key="4">
    <source>
        <dbReference type="ARBA" id="ARBA00022630"/>
    </source>
</evidence>
<dbReference type="Proteomes" id="UP000639051">
    <property type="component" value="Unassembled WGS sequence"/>
</dbReference>
<dbReference type="SUPFAM" id="SSF143631">
    <property type="entry name" value="ApbE-like"/>
    <property type="match status" value="1"/>
</dbReference>
<proteinExistence type="predicted"/>
<comment type="cofactor">
    <cofactor evidence="1">
        <name>Mg(2+)</name>
        <dbReference type="ChEBI" id="CHEBI:18420"/>
    </cofactor>
</comment>
<dbReference type="EMBL" id="JAERRC010000046">
    <property type="protein sequence ID" value="MBL0707371.1"/>
    <property type="molecule type" value="Genomic_DNA"/>
</dbReference>
<keyword evidence="7" id="KW-0274">FAD</keyword>
<dbReference type="PANTHER" id="PTHR30040">
    <property type="entry name" value="THIAMINE BIOSYNTHESIS LIPOPROTEIN APBE"/>
    <property type="match status" value="1"/>
</dbReference>
<comment type="catalytic activity">
    <reaction evidence="10">
        <text>L-threonyl-[protein] + FAD = FMN-L-threonyl-[protein] + AMP + H(+)</text>
        <dbReference type="Rhea" id="RHEA:36847"/>
        <dbReference type="Rhea" id="RHEA-COMP:11060"/>
        <dbReference type="Rhea" id="RHEA-COMP:11061"/>
        <dbReference type="ChEBI" id="CHEBI:15378"/>
        <dbReference type="ChEBI" id="CHEBI:30013"/>
        <dbReference type="ChEBI" id="CHEBI:57692"/>
        <dbReference type="ChEBI" id="CHEBI:74257"/>
        <dbReference type="ChEBI" id="CHEBI:456215"/>
        <dbReference type="EC" id="2.7.1.180"/>
    </reaction>
</comment>
<evidence type="ECO:0000256" key="9">
    <source>
        <dbReference type="ARBA" id="ARBA00031306"/>
    </source>
</evidence>